<evidence type="ECO:0000256" key="1">
    <source>
        <dbReference type="SAM" id="MobiDB-lite"/>
    </source>
</evidence>
<keyword evidence="2" id="KW-0472">Membrane</keyword>
<dbReference type="InterPro" id="IPR025285">
    <property type="entry name" value="DUF4145"/>
</dbReference>
<evidence type="ECO:0000313" key="5">
    <source>
        <dbReference type="Proteomes" id="UP001271648"/>
    </source>
</evidence>
<feature type="domain" description="DUF4145" evidence="3">
    <location>
        <begin position="224"/>
        <end position="298"/>
    </location>
</feature>
<feature type="transmembrane region" description="Helical" evidence="2">
    <location>
        <begin position="80"/>
        <end position="107"/>
    </location>
</feature>
<gene>
    <name evidence="4" type="ORF">QTL97_06120</name>
</gene>
<feature type="transmembrane region" description="Helical" evidence="2">
    <location>
        <begin position="119"/>
        <end position="139"/>
    </location>
</feature>
<feature type="compositionally biased region" description="Acidic residues" evidence="1">
    <location>
        <begin position="371"/>
        <end position="391"/>
    </location>
</feature>
<evidence type="ECO:0000259" key="3">
    <source>
        <dbReference type="Pfam" id="PF13643"/>
    </source>
</evidence>
<dbReference type="AlphaFoldDB" id="A0AAW9A5K1"/>
<feature type="transmembrane region" description="Helical" evidence="2">
    <location>
        <begin position="159"/>
        <end position="178"/>
    </location>
</feature>
<keyword evidence="2" id="KW-1133">Transmembrane helix</keyword>
<organism evidence="4 5">
    <name type="scientific">Sporosarcina thermotolerans</name>
    <dbReference type="NCBI Taxonomy" id="633404"/>
    <lineage>
        <taxon>Bacteria</taxon>
        <taxon>Bacillati</taxon>
        <taxon>Bacillota</taxon>
        <taxon>Bacilli</taxon>
        <taxon>Bacillales</taxon>
        <taxon>Caryophanaceae</taxon>
        <taxon>Sporosarcina</taxon>
    </lineage>
</organism>
<sequence>MENNIDEWSPMRSLDKILFWMGMPFILVMLMALFVDWDQFAQNTLFLFLGHSFLLLFMIGEKKLRLENERSQTLIFFAWLLFGFGLACFLWNVVIGAIAGLIVAILAIKWKLTTNSISFLLWIGWILNMYASFTSPVGFMDKLIFLFSPNVWQANVLKLGLVTLVSILILAVASITGAKNQQEQKKTSSNNMIDPELKENPHRVSLISDREAIKKIHKGLEEVAQRLNMNLTSDATTRLRLVSEEFTKQISIHNNLSLEKIEQYRRIKYLYDKEYISNELYHLLSTIRTLGNKAAHELGDDDRFNKNGLLKLRHQFLEHLNEWVIHDQNEVAAAPEDDFASDSEFEQMFDYEADKYESLYDEVKYKKGDEVIDEDEDDEDDECRDDYFDQDDYAGIKEEDEKIPQRSSNPIVLPKEIREKMKF</sequence>
<dbReference type="EMBL" id="JAUBDJ010000003">
    <property type="protein sequence ID" value="MDW0116502.1"/>
    <property type="molecule type" value="Genomic_DNA"/>
</dbReference>
<comment type="caution">
    <text evidence="4">The sequence shown here is derived from an EMBL/GenBank/DDBJ whole genome shotgun (WGS) entry which is preliminary data.</text>
</comment>
<dbReference type="Pfam" id="PF13643">
    <property type="entry name" value="DUF4145"/>
    <property type="match status" value="1"/>
</dbReference>
<feature type="transmembrane region" description="Helical" evidence="2">
    <location>
        <begin position="17"/>
        <end position="37"/>
    </location>
</feature>
<dbReference type="Proteomes" id="UP001271648">
    <property type="component" value="Unassembled WGS sequence"/>
</dbReference>
<protein>
    <submittedName>
        <fullName evidence="4">DUF4145 domain-containing protein</fullName>
    </submittedName>
</protein>
<feature type="transmembrane region" description="Helical" evidence="2">
    <location>
        <begin position="44"/>
        <end position="60"/>
    </location>
</feature>
<reference evidence="4 5" key="1">
    <citation type="submission" date="2023-06" db="EMBL/GenBank/DDBJ databases">
        <title>Sporosarcina sp. nov., isolated from Korean traditional fermented seafood 'Jeotgal'.</title>
        <authorList>
            <person name="Yang A.I."/>
            <person name="Shin N.-R."/>
        </authorList>
    </citation>
    <scope>NUCLEOTIDE SEQUENCE [LARGE SCALE GENOMIC DNA]</scope>
    <source>
        <strain evidence="4 5">KCTC43456</strain>
    </source>
</reference>
<accession>A0AAW9A5K1</accession>
<evidence type="ECO:0000313" key="4">
    <source>
        <dbReference type="EMBL" id="MDW0116502.1"/>
    </source>
</evidence>
<keyword evidence="2" id="KW-0812">Transmembrane</keyword>
<proteinExistence type="predicted"/>
<feature type="region of interest" description="Disordered" evidence="1">
    <location>
        <begin position="367"/>
        <end position="391"/>
    </location>
</feature>
<name>A0AAW9A5K1_9BACL</name>
<evidence type="ECO:0000256" key="2">
    <source>
        <dbReference type="SAM" id="Phobius"/>
    </source>
</evidence>
<keyword evidence="5" id="KW-1185">Reference proteome</keyword>
<dbReference type="RefSeq" id="WP_283733446.1">
    <property type="nucleotide sequence ID" value="NZ_CP125968.1"/>
</dbReference>